<proteinExistence type="predicted"/>
<dbReference type="RefSeq" id="WP_133451165.1">
    <property type="nucleotide sequence ID" value="NZ_CP128470.1"/>
</dbReference>
<protein>
    <submittedName>
        <fullName evidence="1">Uncharacterized protein</fullName>
    </submittedName>
</protein>
<evidence type="ECO:0000313" key="1">
    <source>
        <dbReference type="EMBL" id="TDM14973.1"/>
    </source>
</evidence>
<dbReference type="Pfam" id="PF05256">
    <property type="entry name" value="UPF0223"/>
    <property type="match status" value="1"/>
</dbReference>
<sequence length="94" mass="10871">MEYSYPLDLDWTPDEMVAVVNFLAAIEQSYESKINIDELKMKYDQFKKVCPGKAQENNIYKDFKKASGYDGYPVIKKMREALGSETKVISMTKI</sequence>
<reference evidence="1 2" key="1">
    <citation type="submission" date="2019-01" db="EMBL/GenBank/DDBJ databases">
        <title>Draft genome sequences of the type strains of six Macrococcus species.</title>
        <authorList>
            <person name="Mazhar S."/>
            <person name="Altermann E."/>
            <person name="Hill C."/>
            <person name="Mcauliffe O."/>
        </authorList>
    </citation>
    <scope>NUCLEOTIDE SEQUENCE [LARGE SCALE GENOMIC DNA]</scope>
    <source>
        <strain evidence="1 2">ATCC 51825</strain>
    </source>
</reference>
<keyword evidence="2" id="KW-1185">Reference proteome</keyword>
<accession>A0A4R6C1C5</accession>
<comment type="caution">
    <text evidence="1">The sequence shown here is derived from an EMBL/GenBank/DDBJ whole genome shotgun (WGS) entry which is preliminary data.</text>
</comment>
<dbReference type="OrthoDB" id="1649074at2"/>
<name>A0A4R6C1C5_9STAP</name>
<evidence type="ECO:0000313" key="2">
    <source>
        <dbReference type="Proteomes" id="UP000294843"/>
    </source>
</evidence>
<dbReference type="InterPro" id="IPR023324">
    <property type="entry name" value="BH2638-like_sf"/>
</dbReference>
<dbReference type="Proteomes" id="UP000294843">
    <property type="component" value="Unassembled WGS sequence"/>
</dbReference>
<dbReference type="AlphaFoldDB" id="A0A4R6C1C5"/>
<dbReference type="PIRSF" id="PIRSF037260">
    <property type="entry name" value="UPF0223"/>
    <property type="match status" value="1"/>
</dbReference>
<dbReference type="SUPFAM" id="SSF158504">
    <property type="entry name" value="BH2638-like"/>
    <property type="match status" value="1"/>
</dbReference>
<dbReference type="EMBL" id="SCWF01000002">
    <property type="protein sequence ID" value="TDM14973.1"/>
    <property type="molecule type" value="Genomic_DNA"/>
</dbReference>
<dbReference type="NCBIfam" id="NF003353">
    <property type="entry name" value="PRK04387.1"/>
    <property type="match status" value="1"/>
</dbReference>
<gene>
    <name evidence="1" type="ORF">ERX55_03265</name>
</gene>
<organism evidence="1 2">
    <name type="scientific">Macrococcus bovicus</name>
    <dbReference type="NCBI Taxonomy" id="69968"/>
    <lineage>
        <taxon>Bacteria</taxon>
        <taxon>Bacillati</taxon>
        <taxon>Bacillota</taxon>
        <taxon>Bacilli</taxon>
        <taxon>Bacillales</taxon>
        <taxon>Staphylococcaceae</taxon>
        <taxon>Macrococcus</taxon>
    </lineage>
</organism>
<dbReference type="InterPro" id="IPR007920">
    <property type="entry name" value="UPF0223"/>
</dbReference>
<dbReference type="Gene3D" id="1.10.220.80">
    <property type="entry name" value="BH2638-like"/>
    <property type="match status" value="1"/>
</dbReference>